<dbReference type="Proteomes" id="UP000019249">
    <property type="component" value="Unassembled WGS sequence"/>
</dbReference>
<dbReference type="InterPro" id="IPR050229">
    <property type="entry name" value="GlpE_sulfurtransferase"/>
</dbReference>
<dbReference type="SMART" id="SM00450">
    <property type="entry name" value="RHOD"/>
    <property type="match status" value="1"/>
</dbReference>
<dbReference type="PANTHER" id="PTHR43031:SF17">
    <property type="entry name" value="SULFURTRANSFERASE YTWF-RELATED"/>
    <property type="match status" value="1"/>
</dbReference>
<evidence type="ECO:0000313" key="2">
    <source>
        <dbReference type="EMBL" id="EUJ33653.1"/>
    </source>
</evidence>
<dbReference type="PANTHER" id="PTHR43031">
    <property type="entry name" value="FAD-DEPENDENT OXIDOREDUCTASE"/>
    <property type="match status" value="1"/>
</dbReference>
<accession>A0ABP3B1A5</accession>
<reference evidence="2 3" key="1">
    <citation type="journal article" date="2014" name="Int. J. Syst. Evol. Microbiol.">
        <title>Listeria floridensis sp. nov., Listeria aquatica sp. nov., Listeria cornellensis sp. nov., Listeria riparia sp. nov. and Listeria grandensis sp. nov., from agricultural and natural environments.</title>
        <authorList>
            <person name="den Bakker H.C."/>
            <person name="Warchocki S."/>
            <person name="Wright E.M."/>
            <person name="Allred A.F."/>
            <person name="Ahlstrom C."/>
            <person name="Manuel C.S."/>
            <person name="Stasiewicz M.J."/>
            <person name="Burrell A."/>
            <person name="Roof S."/>
            <person name="Strawn L."/>
            <person name="Fortes E.D."/>
            <person name="Nightingale K.K."/>
            <person name="Kephart D."/>
            <person name="Wiedmann M."/>
        </authorList>
    </citation>
    <scope>NUCLEOTIDE SEQUENCE [LARGE SCALE GENOMIC DNA]</scope>
    <source>
        <strain evidence="2 3">FSL S10-1187</strain>
    </source>
</reference>
<comment type="caution">
    <text evidence="2">The sequence shown here is derived from an EMBL/GenBank/DDBJ whole genome shotgun (WGS) entry which is preliminary data.</text>
</comment>
<keyword evidence="3" id="KW-1185">Reference proteome</keyword>
<dbReference type="SUPFAM" id="SSF52821">
    <property type="entry name" value="Rhodanese/Cell cycle control phosphatase"/>
    <property type="match status" value="1"/>
</dbReference>
<dbReference type="CDD" id="cd00158">
    <property type="entry name" value="RHOD"/>
    <property type="match status" value="1"/>
</dbReference>
<dbReference type="InterPro" id="IPR001763">
    <property type="entry name" value="Rhodanese-like_dom"/>
</dbReference>
<dbReference type="Gene3D" id="3.40.250.10">
    <property type="entry name" value="Rhodanese-like domain"/>
    <property type="match status" value="1"/>
</dbReference>
<dbReference type="InterPro" id="IPR036873">
    <property type="entry name" value="Rhodanese-like_dom_sf"/>
</dbReference>
<evidence type="ECO:0000313" key="3">
    <source>
        <dbReference type="Proteomes" id="UP000019249"/>
    </source>
</evidence>
<organism evidence="2 3">
    <name type="scientific">Listeria floridensis FSL S10-1187</name>
    <dbReference type="NCBI Taxonomy" id="1265817"/>
    <lineage>
        <taxon>Bacteria</taxon>
        <taxon>Bacillati</taxon>
        <taxon>Bacillota</taxon>
        <taxon>Bacilli</taxon>
        <taxon>Bacillales</taxon>
        <taxon>Listeriaceae</taxon>
        <taxon>Listeria</taxon>
    </lineage>
</organism>
<feature type="domain" description="Rhodanese" evidence="1">
    <location>
        <begin position="15"/>
        <end position="98"/>
    </location>
</feature>
<name>A0ABP3B1A5_9LIST</name>
<dbReference type="Pfam" id="PF00581">
    <property type="entry name" value="Rhodanese"/>
    <property type="match status" value="1"/>
</dbReference>
<evidence type="ECO:0000259" key="1">
    <source>
        <dbReference type="PROSITE" id="PS50206"/>
    </source>
</evidence>
<dbReference type="RefSeq" id="WP_036095498.1">
    <property type="nucleotide sequence ID" value="NZ_AODF01000001.1"/>
</dbReference>
<dbReference type="EMBL" id="AODF01000001">
    <property type="protein sequence ID" value="EUJ33653.1"/>
    <property type="molecule type" value="Genomic_DNA"/>
</dbReference>
<proteinExistence type="predicted"/>
<gene>
    <name evidence="2" type="ORF">MFLO_00325</name>
</gene>
<dbReference type="PROSITE" id="PS50206">
    <property type="entry name" value="RHODANESE_3"/>
    <property type="match status" value="1"/>
</dbReference>
<sequence>MFQRIPSITTTELEKLDRPVIIDVRETHEYKGGHIPKAKNVPLGQIAAFSSTEPVYVICASGMRSKRAAKILRKNGVEVTNVRGGMMAWQGLVKGGIK</sequence>
<protein>
    <submittedName>
        <fullName evidence="2">Rhodanese-like domain-containing protein</fullName>
    </submittedName>
</protein>